<feature type="transmembrane region" description="Helical" evidence="1">
    <location>
        <begin position="6"/>
        <end position="24"/>
    </location>
</feature>
<reference evidence="2" key="1">
    <citation type="submission" date="2018-07" db="EMBL/GenBank/DDBJ databases">
        <authorList>
            <consortium name="Genoscope - CEA"/>
            <person name="William W."/>
        </authorList>
    </citation>
    <scope>NUCLEOTIDE SEQUENCE</scope>
    <source>
        <strain evidence="2">IK1</strain>
    </source>
</reference>
<organism evidence="2">
    <name type="scientific">uncultured Spirochaetota bacterium</name>
    <dbReference type="NCBI Taxonomy" id="460511"/>
    <lineage>
        <taxon>Bacteria</taxon>
        <taxon>Pseudomonadati</taxon>
        <taxon>Spirochaetota</taxon>
        <taxon>environmental samples</taxon>
    </lineage>
</organism>
<keyword evidence="1" id="KW-0472">Membrane</keyword>
<proteinExistence type="predicted"/>
<evidence type="ECO:0000313" key="2">
    <source>
        <dbReference type="EMBL" id="VBB39888.1"/>
    </source>
</evidence>
<dbReference type="EMBL" id="UPXP01000016">
    <property type="protein sequence ID" value="VBB39888.1"/>
    <property type="molecule type" value="Genomic_DNA"/>
</dbReference>
<sequence length="96" mass="10942">MNSSLSMIVGIASLLGTLIVIERFRIEKRTTAMNDGKREQANTQLREDITDLKKRVSILEDKFNASNIDLAEIKRDMKYVLEGLGKIEKKLDRECA</sequence>
<protein>
    <submittedName>
        <fullName evidence="2">Uncharacterized protein</fullName>
    </submittedName>
</protein>
<keyword evidence="1" id="KW-0812">Transmembrane</keyword>
<accession>A0A652ZVR3</accession>
<name>A0A652ZVR3_9SPIR</name>
<gene>
    <name evidence="2" type="ORF">TRIP_E230071</name>
</gene>
<dbReference type="AlphaFoldDB" id="A0A652ZVR3"/>
<keyword evidence="1" id="KW-1133">Transmembrane helix</keyword>
<evidence type="ECO:0000256" key="1">
    <source>
        <dbReference type="SAM" id="Phobius"/>
    </source>
</evidence>